<comment type="caution">
    <text evidence="4">The sequence shown here is derived from an EMBL/GenBank/DDBJ whole genome shotgun (WGS) entry which is preliminary data.</text>
</comment>
<dbReference type="GO" id="GO:0004523">
    <property type="term" value="F:RNA-DNA hybrid ribonuclease activity"/>
    <property type="evidence" value="ECO:0007669"/>
    <property type="project" value="InterPro"/>
</dbReference>
<reference evidence="4" key="1">
    <citation type="submission" date="2023-06" db="EMBL/GenBank/DDBJ databases">
        <title>Survivors Of The Sea: Transcriptome response of Skeletonema marinoi to long-term dormancy.</title>
        <authorList>
            <person name="Pinder M.I.M."/>
            <person name="Kourtchenko O."/>
            <person name="Robertson E.K."/>
            <person name="Larsson T."/>
            <person name="Maumus F."/>
            <person name="Osuna-Cruz C.M."/>
            <person name="Vancaester E."/>
            <person name="Stenow R."/>
            <person name="Vandepoele K."/>
            <person name="Ploug H."/>
            <person name="Bruchert V."/>
            <person name="Godhe A."/>
            <person name="Topel M."/>
        </authorList>
    </citation>
    <scope>NUCLEOTIDE SEQUENCE</scope>
    <source>
        <strain evidence="4">R05AC</strain>
    </source>
</reference>
<dbReference type="SUPFAM" id="SSF53098">
    <property type="entry name" value="Ribonuclease H-like"/>
    <property type="match status" value="1"/>
</dbReference>
<evidence type="ECO:0000313" key="5">
    <source>
        <dbReference type="Proteomes" id="UP001224775"/>
    </source>
</evidence>
<feature type="coiled-coil region" evidence="1">
    <location>
        <begin position="315"/>
        <end position="349"/>
    </location>
</feature>
<evidence type="ECO:0000256" key="1">
    <source>
        <dbReference type="SAM" id="Coils"/>
    </source>
</evidence>
<dbReference type="Proteomes" id="UP001224775">
    <property type="component" value="Unassembled WGS sequence"/>
</dbReference>
<evidence type="ECO:0000313" key="4">
    <source>
        <dbReference type="EMBL" id="KAK1732885.1"/>
    </source>
</evidence>
<gene>
    <name evidence="4" type="ORF">QTG54_016423</name>
</gene>
<organism evidence="4 5">
    <name type="scientific">Skeletonema marinoi</name>
    <dbReference type="NCBI Taxonomy" id="267567"/>
    <lineage>
        <taxon>Eukaryota</taxon>
        <taxon>Sar</taxon>
        <taxon>Stramenopiles</taxon>
        <taxon>Ochrophyta</taxon>
        <taxon>Bacillariophyta</taxon>
        <taxon>Coscinodiscophyceae</taxon>
        <taxon>Thalassiosirophycidae</taxon>
        <taxon>Thalassiosirales</taxon>
        <taxon>Skeletonemataceae</taxon>
        <taxon>Skeletonema</taxon>
        <taxon>Skeletonema marinoi-dohrnii complex</taxon>
    </lineage>
</organism>
<name>A0AAD9D4R4_9STRA</name>
<protein>
    <recommendedName>
        <fullName evidence="3">RNase H type-1 domain-containing protein</fullName>
    </recommendedName>
</protein>
<feature type="chain" id="PRO_5042055807" description="RNase H type-1 domain-containing protein" evidence="2">
    <location>
        <begin position="19"/>
        <end position="409"/>
    </location>
</feature>
<dbReference type="Pfam" id="PF13456">
    <property type="entry name" value="RVT_3"/>
    <property type="match status" value="1"/>
</dbReference>
<accession>A0AAD9D4R4</accession>
<dbReference type="AlphaFoldDB" id="A0AAD9D4R4"/>
<dbReference type="Gene3D" id="3.30.420.10">
    <property type="entry name" value="Ribonuclease H-like superfamily/Ribonuclease H"/>
    <property type="match status" value="1"/>
</dbReference>
<dbReference type="GO" id="GO:0003676">
    <property type="term" value="F:nucleic acid binding"/>
    <property type="evidence" value="ECO:0007669"/>
    <property type="project" value="InterPro"/>
</dbReference>
<evidence type="ECO:0000256" key="2">
    <source>
        <dbReference type="SAM" id="SignalP"/>
    </source>
</evidence>
<evidence type="ECO:0000259" key="3">
    <source>
        <dbReference type="Pfam" id="PF13456"/>
    </source>
</evidence>
<keyword evidence="1" id="KW-0175">Coiled coil</keyword>
<dbReference type="InterPro" id="IPR002156">
    <property type="entry name" value="RNaseH_domain"/>
</dbReference>
<keyword evidence="2" id="KW-0732">Signal</keyword>
<sequence>MLVLLACIYASFASVCSALIILEFDGSWRPSPRDPIPGFRSQTAQASFSNTAAASAALFKSDGNSADEERLFAIGAKSLSGSRTSADAEYEGLLMGLDQLETALSSQDDDVLLGEHQELIIRGDCKAVIDQLNSRSNPRKTEMYYKQSIEKILRIRDCSSVTKVAFEHVPRESNMICDALCKLLLNIDQKRVVASVQDLICSGEEDIISNEKSTIPLSTNMRKRSMKKKSFRPKSKHYEVAMEEILNSSRICQSSRLALACLLSRSAVHTNDVAILLQLSDFCLQSSRMFAKIYWGDTSSITATKDALRTVSILCELLAMLFANAEEEAQKLKRKHKIVASEVEDLTEKLNEVLDSIFELCTTNKNHNDALFPYSEVYASKLIDEVKYQQQLLEWNALANRSGVWLTIN</sequence>
<feature type="domain" description="RNase H type-1" evidence="3">
    <location>
        <begin position="68"/>
        <end position="182"/>
    </location>
</feature>
<feature type="signal peptide" evidence="2">
    <location>
        <begin position="1"/>
        <end position="18"/>
    </location>
</feature>
<dbReference type="InterPro" id="IPR036397">
    <property type="entry name" value="RNaseH_sf"/>
</dbReference>
<dbReference type="EMBL" id="JATAAI010000056">
    <property type="protein sequence ID" value="KAK1732885.1"/>
    <property type="molecule type" value="Genomic_DNA"/>
</dbReference>
<keyword evidence="5" id="KW-1185">Reference proteome</keyword>
<proteinExistence type="predicted"/>
<dbReference type="InterPro" id="IPR012337">
    <property type="entry name" value="RNaseH-like_sf"/>
</dbReference>